<dbReference type="EMBL" id="ALAN01000156">
    <property type="protein sequence ID" value="ETI66259.1"/>
    <property type="molecule type" value="Genomic_DNA"/>
</dbReference>
<reference evidence="1 2" key="1">
    <citation type="journal article" date="2014" name="Environ. Microbiol.">
        <title>The nitrate-ammonifying and nosZ-carrying bacterium Bacillus vireti is a potent source and sink for nitric and nitrous oxide under high nitrate conditions.</title>
        <authorList>
            <person name="Mania D."/>
            <person name="Heylen K."/>
            <person name="van Spanning R.J."/>
            <person name="Frostegard A."/>
        </authorList>
    </citation>
    <scope>NUCLEOTIDE SEQUENCE [LARGE SCALE GENOMIC DNA]</scope>
    <source>
        <strain evidence="1 2">LMG 21834</strain>
    </source>
</reference>
<name>A0AB94IGM1_9BACI</name>
<keyword evidence="2" id="KW-1185">Reference proteome</keyword>
<organism evidence="1 2">
    <name type="scientific">Neobacillus vireti LMG 21834</name>
    <dbReference type="NCBI Taxonomy" id="1131730"/>
    <lineage>
        <taxon>Bacteria</taxon>
        <taxon>Bacillati</taxon>
        <taxon>Bacillota</taxon>
        <taxon>Bacilli</taxon>
        <taxon>Bacillales</taxon>
        <taxon>Bacillaceae</taxon>
        <taxon>Neobacillus</taxon>
    </lineage>
</organism>
<evidence type="ECO:0000313" key="1">
    <source>
        <dbReference type="EMBL" id="ETI66259.1"/>
    </source>
</evidence>
<sequence length="49" mass="5889">MFSLFENKCNMCKRKIKPLRKYKNDKGKTIKICLDCSVYAERRAFKKVN</sequence>
<protein>
    <submittedName>
        <fullName evidence="1">Uncharacterized protein</fullName>
    </submittedName>
</protein>
<evidence type="ECO:0000313" key="2">
    <source>
        <dbReference type="Proteomes" id="UP000018877"/>
    </source>
</evidence>
<gene>
    <name evidence="1" type="ORF">BAVI_23548</name>
</gene>
<comment type="caution">
    <text evidence="1">The sequence shown here is derived from an EMBL/GenBank/DDBJ whole genome shotgun (WGS) entry which is preliminary data.</text>
</comment>
<accession>A0AB94IGM1</accession>
<proteinExistence type="predicted"/>
<dbReference type="Proteomes" id="UP000018877">
    <property type="component" value="Unassembled WGS sequence"/>
</dbReference>
<dbReference type="AlphaFoldDB" id="A0AB94IGM1"/>